<gene>
    <name evidence="3" type="ORF">D7V78_07450</name>
    <name evidence="4" type="ORF">E5342_02325</name>
</gene>
<keyword evidence="1" id="KW-0472">Membrane</keyword>
<reference evidence="4 6" key="2">
    <citation type="submission" date="2019-04" db="EMBL/GenBank/DDBJ databases">
        <title>Microbes associate with the intestines of laboratory mice.</title>
        <authorList>
            <person name="Navarre W."/>
            <person name="Wong E."/>
            <person name="Huang K."/>
            <person name="Tropini C."/>
            <person name="Ng K."/>
            <person name="Yu B."/>
        </authorList>
    </citation>
    <scope>NUCLEOTIDE SEQUENCE [LARGE SCALE GENOMIC DNA]</scope>
    <source>
        <strain evidence="4 6">NM39_I3</strain>
    </source>
</reference>
<dbReference type="Pfam" id="PF04773">
    <property type="entry name" value="FecR"/>
    <property type="match status" value="1"/>
</dbReference>
<dbReference type="EMBL" id="RAYI01000011">
    <property type="protein sequence ID" value="RLT74051.1"/>
    <property type="molecule type" value="Genomic_DNA"/>
</dbReference>
<evidence type="ECO:0000313" key="4">
    <source>
        <dbReference type="EMBL" id="TGY62346.1"/>
    </source>
</evidence>
<dbReference type="Gene3D" id="2.60.120.1440">
    <property type="match status" value="1"/>
</dbReference>
<dbReference type="InterPro" id="IPR012373">
    <property type="entry name" value="Ferrdict_sens_TM"/>
</dbReference>
<protein>
    <submittedName>
        <fullName evidence="3">Anti-sigma factor</fullName>
    </submittedName>
</protein>
<dbReference type="Proteomes" id="UP000278164">
    <property type="component" value="Unassembled WGS sequence"/>
</dbReference>
<name>A0A3L7ZRY8_PARDI</name>
<evidence type="ECO:0000313" key="6">
    <source>
        <dbReference type="Proteomes" id="UP000310032"/>
    </source>
</evidence>
<proteinExistence type="predicted"/>
<evidence type="ECO:0000313" key="5">
    <source>
        <dbReference type="Proteomes" id="UP000278164"/>
    </source>
</evidence>
<feature type="transmembrane region" description="Helical" evidence="1">
    <location>
        <begin position="46"/>
        <end position="64"/>
    </location>
</feature>
<feature type="domain" description="FecR protein" evidence="2">
    <location>
        <begin position="87"/>
        <end position="170"/>
    </location>
</feature>
<evidence type="ECO:0000259" key="2">
    <source>
        <dbReference type="Pfam" id="PF04773"/>
    </source>
</evidence>
<dbReference type="GO" id="GO:0016989">
    <property type="term" value="F:sigma factor antagonist activity"/>
    <property type="evidence" value="ECO:0007669"/>
    <property type="project" value="TreeGrafter"/>
</dbReference>
<dbReference type="PIRSF" id="PIRSF018266">
    <property type="entry name" value="FecR"/>
    <property type="match status" value="1"/>
</dbReference>
<evidence type="ECO:0000256" key="1">
    <source>
        <dbReference type="SAM" id="Phobius"/>
    </source>
</evidence>
<accession>A0A3L7ZRY8</accession>
<dbReference type="EMBL" id="SRYM01000004">
    <property type="protein sequence ID" value="TGY62346.1"/>
    <property type="molecule type" value="Genomic_DNA"/>
</dbReference>
<sequence length="283" mass="31984">MNQIEKNKLKTDQAWVQLYTRLEQDGLLDKPTSGTQIPYRIGLMKWVAAIIILCVSVATAIFLGQERTPEAALLTLHNNEASTTLVTTLEDGSIVYLADNSQLSYPEHFQREKREVSLLGNALFDVSGNKERPFLIETEQARIEVLGTSFNIKSSDKSIFELAVRRGLVKVTLKKNGEQTLVKAGQTVSLFSNRLQVAPTQDNEQFSDYTRRIQFKDERLGDILHVINLEYPMMPLKATADLEDRRLTVSFYNNSPATMAELICAALKLKCTQQNNIWMISEP</sequence>
<dbReference type="Proteomes" id="UP000310032">
    <property type="component" value="Unassembled WGS sequence"/>
</dbReference>
<comment type="caution">
    <text evidence="3">The sequence shown here is derived from an EMBL/GenBank/DDBJ whole genome shotgun (WGS) entry which is preliminary data.</text>
</comment>
<dbReference type="PANTHER" id="PTHR30273:SF2">
    <property type="entry name" value="PROTEIN FECR"/>
    <property type="match status" value="1"/>
</dbReference>
<reference evidence="3 5" key="1">
    <citation type="submission" date="2018-09" db="EMBL/GenBank/DDBJ databases">
        <title>Murine metabolic-syndrome-specific gut microbial biobank.</title>
        <authorList>
            <person name="Liu C."/>
        </authorList>
    </citation>
    <scope>NUCLEOTIDE SEQUENCE [LARGE SCALE GENOMIC DNA]</scope>
    <source>
        <strain evidence="3 5">8-P5</strain>
    </source>
</reference>
<dbReference type="RefSeq" id="WP_121735671.1">
    <property type="nucleotide sequence ID" value="NZ_QXXG01000009.1"/>
</dbReference>
<dbReference type="InterPro" id="IPR006860">
    <property type="entry name" value="FecR"/>
</dbReference>
<evidence type="ECO:0000313" key="3">
    <source>
        <dbReference type="EMBL" id="RLT74051.1"/>
    </source>
</evidence>
<keyword evidence="1" id="KW-0812">Transmembrane</keyword>
<keyword evidence="1" id="KW-1133">Transmembrane helix</keyword>
<organism evidence="3 5">
    <name type="scientific">Parabacteroides distasonis</name>
    <dbReference type="NCBI Taxonomy" id="823"/>
    <lineage>
        <taxon>Bacteria</taxon>
        <taxon>Pseudomonadati</taxon>
        <taxon>Bacteroidota</taxon>
        <taxon>Bacteroidia</taxon>
        <taxon>Bacteroidales</taxon>
        <taxon>Tannerellaceae</taxon>
        <taxon>Parabacteroides</taxon>
    </lineage>
</organism>
<dbReference type="AlphaFoldDB" id="A0A3L7ZRY8"/>
<dbReference type="OrthoDB" id="645173at2"/>
<dbReference type="PANTHER" id="PTHR30273">
    <property type="entry name" value="PERIPLASMIC SIGNAL SENSOR AND SIGMA FACTOR ACTIVATOR FECR-RELATED"/>
    <property type="match status" value="1"/>
</dbReference>